<protein>
    <submittedName>
        <fullName evidence="3">Uncharacterized protein</fullName>
    </submittedName>
</protein>
<dbReference type="EMBL" id="CP011266">
    <property type="protein sequence ID" value="ALT68201.1"/>
    <property type="molecule type" value="Genomic_DNA"/>
</dbReference>
<feature type="transmembrane region" description="Helical" evidence="2">
    <location>
        <begin position="56"/>
        <end position="83"/>
    </location>
</feature>
<reference evidence="3 4" key="1">
    <citation type="submission" date="2015-04" db="EMBL/GenBank/DDBJ databases">
        <title>The complete genome sequence of the rumen methanogen Methanobrevibacter millerae SM9.</title>
        <authorList>
            <person name="Leahy S.C."/>
            <person name="Kelly W.J."/>
            <person name="Pacheco D.M."/>
            <person name="Li D."/>
            <person name="Altermann E."/>
            <person name="Attwood G.T."/>
        </authorList>
    </citation>
    <scope>NUCLEOTIDE SEQUENCE [LARGE SCALE GENOMIC DNA]</scope>
    <source>
        <strain evidence="3 4">SM9</strain>
    </source>
</reference>
<proteinExistence type="predicted"/>
<evidence type="ECO:0000256" key="2">
    <source>
        <dbReference type="SAM" id="Phobius"/>
    </source>
</evidence>
<keyword evidence="4" id="KW-1185">Reference proteome</keyword>
<sequence>MVACISAFVAITTFALGITGSIIGSVVSSVLYNVLSEALEKPVSGVKFPKANLEWDIAYVFPLVVISLIQLIWIFAFLSNWGILPHFFMNIYLSIQGVADFNLYRILGFSLLVMSIYPFILKGNHVKKSDGLVVLIVGLMFLARGFSDVGSAVSHTFNVVYDFVSFPISLIAFILLIHVIYSVLSSARSNDNNPTPKNIGYSKKNFDDLELKQVYHRDDIPRNQYSNQRSPYREDTRRNQYSNQRSPYREDTRRNQYSNQRNPSRNNYDSNIKNINKSSDDFQFESNDLLDDFKKR</sequence>
<feature type="transmembrane region" description="Helical" evidence="2">
    <location>
        <begin position="163"/>
        <end position="184"/>
    </location>
</feature>
<keyword evidence="2" id="KW-0812">Transmembrane</keyword>
<keyword evidence="2" id="KW-1133">Transmembrane helix</keyword>
<gene>
    <name evidence="3" type="ORF">sm9_0399</name>
</gene>
<keyword evidence="2" id="KW-0472">Membrane</keyword>
<evidence type="ECO:0000256" key="1">
    <source>
        <dbReference type="SAM" id="MobiDB-lite"/>
    </source>
</evidence>
<dbReference type="PATRIC" id="fig|230361.4.peg.412"/>
<dbReference type="AlphaFoldDB" id="A0A0U3DP40"/>
<accession>A0A0U3DP40</accession>
<name>A0A0U3DP40_9EURY</name>
<feature type="transmembrane region" description="Helical" evidence="2">
    <location>
        <begin position="132"/>
        <end position="157"/>
    </location>
</feature>
<dbReference type="KEGG" id="mmil:sm9_0399"/>
<feature type="compositionally biased region" description="Polar residues" evidence="1">
    <location>
        <begin position="255"/>
        <end position="277"/>
    </location>
</feature>
<feature type="region of interest" description="Disordered" evidence="1">
    <location>
        <begin position="220"/>
        <end position="279"/>
    </location>
</feature>
<evidence type="ECO:0000313" key="4">
    <source>
        <dbReference type="Proteomes" id="UP000067738"/>
    </source>
</evidence>
<feature type="transmembrane region" description="Helical" evidence="2">
    <location>
        <begin position="6"/>
        <end position="35"/>
    </location>
</feature>
<dbReference type="Proteomes" id="UP000067738">
    <property type="component" value="Chromosome"/>
</dbReference>
<feature type="transmembrane region" description="Helical" evidence="2">
    <location>
        <begin position="103"/>
        <end position="120"/>
    </location>
</feature>
<evidence type="ECO:0000313" key="3">
    <source>
        <dbReference type="EMBL" id="ALT68201.1"/>
    </source>
</evidence>
<organism evidence="3 4">
    <name type="scientific">Methanobrevibacter millerae</name>
    <dbReference type="NCBI Taxonomy" id="230361"/>
    <lineage>
        <taxon>Archaea</taxon>
        <taxon>Methanobacteriati</taxon>
        <taxon>Methanobacteriota</taxon>
        <taxon>Methanomada group</taxon>
        <taxon>Methanobacteria</taxon>
        <taxon>Methanobacteriales</taxon>
        <taxon>Methanobacteriaceae</taxon>
        <taxon>Methanobrevibacter</taxon>
    </lineage>
</organism>